<name>A0A4Z2G2F5_9TELE</name>
<dbReference type="EMBL" id="SRLO01000743">
    <property type="protein sequence ID" value="TNN47441.1"/>
    <property type="molecule type" value="Genomic_DNA"/>
</dbReference>
<organism evidence="2 3">
    <name type="scientific">Liparis tanakae</name>
    <name type="common">Tanaka's snailfish</name>
    <dbReference type="NCBI Taxonomy" id="230148"/>
    <lineage>
        <taxon>Eukaryota</taxon>
        <taxon>Metazoa</taxon>
        <taxon>Chordata</taxon>
        <taxon>Craniata</taxon>
        <taxon>Vertebrata</taxon>
        <taxon>Euteleostomi</taxon>
        <taxon>Actinopterygii</taxon>
        <taxon>Neopterygii</taxon>
        <taxon>Teleostei</taxon>
        <taxon>Neoteleostei</taxon>
        <taxon>Acanthomorphata</taxon>
        <taxon>Eupercaria</taxon>
        <taxon>Perciformes</taxon>
        <taxon>Cottioidei</taxon>
        <taxon>Cottales</taxon>
        <taxon>Liparidae</taxon>
        <taxon>Liparis</taxon>
    </lineage>
</organism>
<evidence type="ECO:0000313" key="3">
    <source>
        <dbReference type="Proteomes" id="UP000314294"/>
    </source>
</evidence>
<comment type="caution">
    <text evidence="2">The sequence shown here is derived from an EMBL/GenBank/DDBJ whole genome shotgun (WGS) entry which is preliminary data.</text>
</comment>
<feature type="region of interest" description="Disordered" evidence="1">
    <location>
        <begin position="99"/>
        <end position="147"/>
    </location>
</feature>
<proteinExistence type="predicted"/>
<evidence type="ECO:0000256" key="1">
    <source>
        <dbReference type="SAM" id="MobiDB-lite"/>
    </source>
</evidence>
<reference evidence="2 3" key="1">
    <citation type="submission" date="2019-03" db="EMBL/GenBank/DDBJ databases">
        <title>First draft genome of Liparis tanakae, snailfish: a comprehensive survey of snailfish specific genes.</title>
        <authorList>
            <person name="Kim W."/>
            <person name="Song I."/>
            <person name="Jeong J.-H."/>
            <person name="Kim D."/>
            <person name="Kim S."/>
            <person name="Ryu S."/>
            <person name="Song J.Y."/>
            <person name="Lee S.K."/>
        </authorList>
    </citation>
    <scope>NUCLEOTIDE SEQUENCE [LARGE SCALE GENOMIC DNA]</scope>
    <source>
        <tissue evidence="2">Muscle</tissue>
    </source>
</reference>
<evidence type="ECO:0000313" key="2">
    <source>
        <dbReference type="EMBL" id="TNN47441.1"/>
    </source>
</evidence>
<gene>
    <name evidence="2" type="ORF">EYF80_042384</name>
</gene>
<dbReference type="Proteomes" id="UP000314294">
    <property type="component" value="Unassembled WGS sequence"/>
</dbReference>
<protein>
    <submittedName>
        <fullName evidence="2">Uncharacterized protein</fullName>
    </submittedName>
</protein>
<keyword evidence="3" id="KW-1185">Reference proteome</keyword>
<dbReference type="AlphaFoldDB" id="A0A4Z2G2F5"/>
<sequence>MTACWYALPAVGGALSSLEPRSFKAGEAAAAPRGGDSTKERRSGARLLWARLLWARLLWARLLVLHRAEQHEQRGAPGEEVDRETLLSIWRRWRLLRPPQTSSGLRPPQTSSGLRPPQTSSGLRPPQTSSDLLRPPQASSGQRSRRRGLRSCCLTALIAAQSSPDVPHLFSLKAHIRGGHYFI</sequence>
<feature type="compositionally biased region" description="Polar residues" evidence="1">
    <location>
        <begin position="100"/>
        <end position="131"/>
    </location>
</feature>
<accession>A0A4Z2G2F5</accession>